<dbReference type="PIRSF" id="PIRSF006470">
    <property type="entry name" value="DctB"/>
    <property type="match status" value="1"/>
</dbReference>
<evidence type="ECO:0000256" key="1">
    <source>
        <dbReference type="ARBA" id="ARBA00009023"/>
    </source>
</evidence>
<evidence type="ECO:0000256" key="4">
    <source>
        <dbReference type="SAM" id="SignalP"/>
    </source>
</evidence>
<dbReference type="InterPro" id="IPR004682">
    <property type="entry name" value="TRAP_DctP"/>
</dbReference>
<feature type="signal peptide" evidence="4">
    <location>
        <begin position="1"/>
        <end position="28"/>
    </location>
</feature>
<name>A0A560BFZ0_AZOBR</name>
<dbReference type="NCBIfam" id="TIGR00787">
    <property type="entry name" value="dctP"/>
    <property type="match status" value="1"/>
</dbReference>
<dbReference type="EMBL" id="VITF01000003">
    <property type="protein sequence ID" value="TWA71533.1"/>
    <property type="molecule type" value="Genomic_DNA"/>
</dbReference>
<evidence type="ECO:0000313" key="5">
    <source>
        <dbReference type="EMBL" id="TWA71533.1"/>
    </source>
</evidence>
<comment type="similarity">
    <text evidence="1">Belongs to the bacterial solute-binding protein 7 family.</text>
</comment>
<evidence type="ECO:0000256" key="3">
    <source>
        <dbReference type="ARBA" id="ARBA00022729"/>
    </source>
</evidence>
<proteinExistence type="inferred from homology"/>
<organism evidence="5 6">
    <name type="scientific">Azospirillum brasilense</name>
    <dbReference type="NCBI Taxonomy" id="192"/>
    <lineage>
        <taxon>Bacteria</taxon>
        <taxon>Pseudomonadati</taxon>
        <taxon>Pseudomonadota</taxon>
        <taxon>Alphaproteobacteria</taxon>
        <taxon>Rhodospirillales</taxon>
        <taxon>Azospirillaceae</taxon>
        <taxon>Azospirillum</taxon>
    </lineage>
</organism>
<dbReference type="Gene3D" id="3.40.190.170">
    <property type="entry name" value="Bacterial extracellular solute-binding protein, family 7"/>
    <property type="match status" value="1"/>
</dbReference>
<comment type="caution">
    <text evidence="5">The sequence shown here is derived from an EMBL/GenBank/DDBJ whole genome shotgun (WGS) entry which is preliminary data.</text>
</comment>
<dbReference type="GO" id="GO:0030288">
    <property type="term" value="C:outer membrane-bounded periplasmic space"/>
    <property type="evidence" value="ECO:0007669"/>
    <property type="project" value="InterPro"/>
</dbReference>
<dbReference type="GO" id="GO:0055085">
    <property type="term" value="P:transmembrane transport"/>
    <property type="evidence" value="ECO:0007669"/>
    <property type="project" value="InterPro"/>
</dbReference>
<feature type="chain" id="PRO_5021767278" evidence="4">
    <location>
        <begin position="29"/>
        <end position="345"/>
    </location>
</feature>
<evidence type="ECO:0000256" key="2">
    <source>
        <dbReference type="ARBA" id="ARBA00022448"/>
    </source>
</evidence>
<dbReference type="InterPro" id="IPR018389">
    <property type="entry name" value="DctP_fam"/>
</dbReference>
<protein>
    <submittedName>
        <fullName evidence="5">Tripartite ATP-independent transporter DctP family solute receptor</fullName>
    </submittedName>
</protein>
<dbReference type="NCBIfam" id="NF037995">
    <property type="entry name" value="TRAP_S1"/>
    <property type="match status" value="1"/>
</dbReference>
<dbReference type="SUPFAM" id="SSF53850">
    <property type="entry name" value="Periplasmic binding protein-like II"/>
    <property type="match status" value="1"/>
</dbReference>
<keyword evidence="3 4" id="KW-0732">Signal</keyword>
<accession>A0A560BFZ0</accession>
<dbReference type="RefSeq" id="WP_186464807.1">
    <property type="nucleotide sequence ID" value="NZ_VITF01000003.1"/>
</dbReference>
<gene>
    <name evidence="5" type="ORF">FBZ82_103510</name>
</gene>
<reference evidence="5 6" key="1">
    <citation type="submission" date="2019-06" db="EMBL/GenBank/DDBJ databases">
        <title>Genomic Encyclopedia of Type Strains, Phase IV (KMG-V): Genome sequencing to study the core and pangenomes of soil and plant-associated prokaryotes.</title>
        <authorList>
            <person name="Whitman W."/>
        </authorList>
    </citation>
    <scope>NUCLEOTIDE SEQUENCE [LARGE SCALE GENOMIC DNA]</scope>
    <source>
        <strain evidence="5 6">BR 11796</strain>
    </source>
</reference>
<dbReference type="AlphaFoldDB" id="A0A560BFZ0"/>
<dbReference type="Pfam" id="PF03480">
    <property type="entry name" value="DctP"/>
    <property type="match status" value="1"/>
</dbReference>
<keyword evidence="2" id="KW-0813">Transport</keyword>
<dbReference type="InterPro" id="IPR038404">
    <property type="entry name" value="TRAP_DctP_sf"/>
</dbReference>
<dbReference type="Proteomes" id="UP000316083">
    <property type="component" value="Unassembled WGS sequence"/>
</dbReference>
<evidence type="ECO:0000313" key="6">
    <source>
        <dbReference type="Proteomes" id="UP000316083"/>
    </source>
</evidence>
<sequence length="345" mass="36999">MKSMKALFAGLALAAMVLPGVVANGAAAADYKAEYKLSTVLGKPFPWGIGGDRWAELVKEKTNGRINVKMYPGSALVNGDQTKEFTALRQGVIDMAVGSTINWSPQVKELNLFSLPFLMPDHKAMDALTQGPVGKQLFDLLATKDVVPLAWGENGFREVSNSKHAISKPEDLKGLKIRVVGSPLYLDTFTALGANPTQMSWADAQPALSTGAVDGQENPVAVFTAAKLPTLGQKHLTLWGYVADPLIFVVNKEVWNSWSKEDQEAVRAAAVQAAAEEVAIARKGITAQDDSLLKELAAQGVAVVQLTPEQQKAFQAATRAVYDKWAKTIGPDLVKAAETSVADRK</sequence>
<keyword evidence="5" id="KW-0675">Receptor</keyword>
<dbReference type="CDD" id="cd13678">
    <property type="entry name" value="PBP2_TRAP_DctP10"/>
    <property type="match status" value="1"/>
</dbReference>
<dbReference type="PANTHER" id="PTHR33376:SF7">
    <property type="entry name" value="C4-DICARBOXYLATE-BINDING PROTEIN DCTB"/>
    <property type="match status" value="1"/>
</dbReference>
<dbReference type="PANTHER" id="PTHR33376">
    <property type="match status" value="1"/>
</dbReference>